<dbReference type="Proteomes" id="UP001206788">
    <property type="component" value="Unassembled WGS sequence"/>
</dbReference>
<proteinExistence type="predicted"/>
<dbReference type="RefSeq" id="WP_259414257.1">
    <property type="nucleotide sequence ID" value="NZ_JANWGH010000002.1"/>
</dbReference>
<name>A0ABT2G707_9BACT</name>
<keyword evidence="1" id="KW-0812">Transmembrane</keyword>
<dbReference type="SUPFAM" id="SSF49464">
    <property type="entry name" value="Carboxypeptidase regulatory domain-like"/>
    <property type="match status" value="1"/>
</dbReference>
<keyword evidence="3" id="KW-1185">Reference proteome</keyword>
<dbReference type="EMBL" id="JANWGH010000002">
    <property type="protein sequence ID" value="MCS5490553.1"/>
    <property type="molecule type" value="Genomic_DNA"/>
</dbReference>
<dbReference type="InterPro" id="IPR008969">
    <property type="entry name" value="CarboxyPept-like_regulatory"/>
</dbReference>
<comment type="caution">
    <text evidence="2">The sequence shown here is derived from an EMBL/GenBank/DDBJ whole genome shotgun (WGS) entry which is preliminary data.</text>
</comment>
<keyword evidence="1" id="KW-0472">Membrane</keyword>
<gene>
    <name evidence="2" type="ORF">NY014_08945</name>
</gene>
<evidence type="ECO:0000313" key="2">
    <source>
        <dbReference type="EMBL" id="MCS5490553.1"/>
    </source>
</evidence>
<evidence type="ECO:0000313" key="3">
    <source>
        <dbReference type="Proteomes" id="UP001206788"/>
    </source>
</evidence>
<evidence type="ECO:0000256" key="1">
    <source>
        <dbReference type="SAM" id="Phobius"/>
    </source>
</evidence>
<reference evidence="2 3" key="1">
    <citation type="submission" date="2022-08" db="EMBL/GenBank/DDBJ databases">
        <title>Algoriphagus sp. CAU 1643 isolated from mud.</title>
        <authorList>
            <person name="Kim W."/>
        </authorList>
    </citation>
    <scope>NUCLEOTIDE SEQUENCE [LARGE SCALE GENOMIC DNA]</scope>
    <source>
        <strain evidence="2 3">CAU 1643</strain>
    </source>
</reference>
<accession>A0ABT2G707</accession>
<dbReference type="Pfam" id="PF13715">
    <property type="entry name" value="CarbopepD_reg_2"/>
    <property type="match status" value="1"/>
</dbReference>
<organism evidence="2 3">
    <name type="scientific">Algoriphagus limi</name>
    <dbReference type="NCBI Taxonomy" id="2975273"/>
    <lineage>
        <taxon>Bacteria</taxon>
        <taxon>Pseudomonadati</taxon>
        <taxon>Bacteroidota</taxon>
        <taxon>Cytophagia</taxon>
        <taxon>Cytophagales</taxon>
        <taxon>Cyclobacteriaceae</taxon>
        <taxon>Algoriphagus</taxon>
    </lineage>
</organism>
<sequence length="250" mass="28631">MKDKIYIPKPCSENPKNFTKTPNGGFCRNCQKEVVDFREKDNREILTFLSKNPSKQCGIFSPNQIPIHESPNRKVKFQSIWAFGLLGLLGFSLPAFAQAPIPHSFEQSPSKENLILKTDTSSLYKRTIKGKAVSKYFNDIQPLPGATISIKNYTIGTTTDLDGYFELEVPDSVKDQKIILMLSFVGYKMREVIIYDTQLPVQLGEIELYEDQTILMGEIIYIKQTFWQKIKQVFKSKKPQKCADPNHQHT</sequence>
<feature type="transmembrane region" description="Helical" evidence="1">
    <location>
        <begin position="80"/>
        <end position="101"/>
    </location>
</feature>
<protein>
    <submittedName>
        <fullName evidence="2">Carboxypeptidase-like regulatory domain-containing protein</fullName>
    </submittedName>
</protein>
<keyword evidence="1" id="KW-1133">Transmembrane helix</keyword>